<dbReference type="GO" id="GO:0046872">
    <property type="term" value="F:metal ion binding"/>
    <property type="evidence" value="ECO:0007669"/>
    <property type="project" value="InterPro"/>
</dbReference>
<accession>A0A9D6V589</accession>
<proteinExistence type="predicted"/>
<evidence type="ECO:0000313" key="1">
    <source>
        <dbReference type="EMBL" id="MBI5251747.1"/>
    </source>
</evidence>
<gene>
    <name evidence="1" type="ORF">HY912_19820</name>
</gene>
<evidence type="ECO:0000313" key="2">
    <source>
        <dbReference type="Proteomes" id="UP000807825"/>
    </source>
</evidence>
<dbReference type="AlphaFoldDB" id="A0A9D6V589"/>
<dbReference type="Pfam" id="PF19991">
    <property type="entry name" value="HMA_2"/>
    <property type="match status" value="1"/>
</dbReference>
<evidence type="ECO:0008006" key="3">
    <source>
        <dbReference type="Google" id="ProtNLM"/>
    </source>
</evidence>
<dbReference type="EMBL" id="JACRDE010000517">
    <property type="protein sequence ID" value="MBI5251747.1"/>
    <property type="molecule type" value="Genomic_DNA"/>
</dbReference>
<sequence>MAYYVHEVPGRLRIKIPNLKRNPQLAEDLQELLNSLSGINSISVNTVIGSMIVLYDPETVSSGAILTFLSREGYIDVAKAISSEQHLEQALGAVGKAASKALIGFALDRALQGSPFAILAAFI</sequence>
<dbReference type="InterPro" id="IPR036163">
    <property type="entry name" value="HMA_dom_sf"/>
</dbReference>
<comment type="caution">
    <text evidence="1">The sequence shown here is derived from an EMBL/GenBank/DDBJ whole genome shotgun (WGS) entry which is preliminary data.</text>
</comment>
<name>A0A9D6V589_9BACT</name>
<dbReference type="Proteomes" id="UP000807825">
    <property type="component" value="Unassembled WGS sequence"/>
</dbReference>
<protein>
    <recommendedName>
        <fullName evidence="3">Heavy-metal-associated domain-containing protein</fullName>
    </recommendedName>
</protein>
<organism evidence="1 2">
    <name type="scientific">Desulfomonile tiedjei</name>
    <dbReference type="NCBI Taxonomy" id="2358"/>
    <lineage>
        <taxon>Bacteria</taxon>
        <taxon>Pseudomonadati</taxon>
        <taxon>Thermodesulfobacteriota</taxon>
        <taxon>Desulfomonilia</taxon>
        <taxon>Desulfomonilales</taxon>
        <taxon>Desulfomonilaceae</taxon>
        <taxon>Desulfomonile</taxon>
    </lineage>
</organism>
<reference evidence="1" key="1">
    <citation type="submission" date="2020-07" db="EMBL/GenBank/DDBJ databases">
        <title>Huge and variable diversity of episymbiotic CPR bacteria and DPANN archaea in groundwater ecosystems.</title>
        <authorList>
            <person name="He C.Y."/>
            <person name="Keren R."/>
            <person name="Whittaker M."/>
            <person name="Farag I.F."/>
            <person name="Doudna J."/>
            <person name="Cate J.H.D."/>
            <person name="Banfield J.F."/>
        </authorList>
    </citation>
    <scope>NUCLEOTIDE SEQUENCE</scope>
    <source>
        <strain evidence="1">NC_groundwater_1664_Pr3_B-0.1um_52_9</strain>
    </source>
</reference>
<dbReference type="SUPFAM" id="SSF55008">
    <property type="entry name" value="HMA, heavy metal-associated domain"/>
    <property type="match status" value="1"/>
</dbReference>